<proteinExistence type="predicted"/>
<dbReference type="Gene3D" id="3.40.710.10">
    <property type="entry name" value="DD-peptidase/beta-lactamase superfamily"/>
    <property type="match status" value="1"/>
</dbReference>
<protein>
    <submittedName>
        <fullName evidence="2">CubicO group peptidase (Beta-lactamase class C family)</fullName>
    </submittedName>
</protein>
<name>A0A4R7NT65_9GAMM</name>
<feature type="domain" description="Beta-lactamase-related" evidence="1">
    <location>
        <begin position="66"/>
        <end position="409"/>
    </location>
</feature>
<dbReference type="Proteomes" id="UP000295341">
    <property type="component" value="Unassembled WGS sequence"/>
</dbReference>
<reference evidence="2 3" key="1">
    <citation type="submission" date="2019-03" db="EMBL/GenBank/DDBJ databases">
        <title>Genomic Encyclopedia of Type Strains, Phase IV (KMG-IV): sequencing the most valuable type-strain genomes for metagenomic binning, comparative biology and taxonomic classification.</title>
        <authorList>
            <person name="Goeker M."/>
        </authorList>
    </citation>
    <scope>NUCLEOTIDE SEQUENCE [LARGE SCALE GENOMIC DNA]</scope>
    <source>
        <strain evidence="2 3">DSM 26377</strain>
    </source>
</reference>
<dbReference type="InterPro" id="IPR012338">
    <property type="entry name" value="Beta-lactam/transpept-like"/>
</dbReference>
<accession>A0A4R7NT65</accession>
<keyword evidence="3" id="KW-1185">Reference proteome</keyword>
<dbReference type="RefSeq" id="WP_133883690.1">
    <property type="nucleotide sequence ID" value="NZ_MWIN01000003.1"/>
</dbReference>
<dbReference type="AlphaFoldDB" id="A0A4R7NT65"/>
<gene>
    <name evidence="2" type="ORF">DFR24_4540</name>
</gene>
<organism evidence="2 3">
    <name type="scientific">Panacagrimonas perspica</name>
    <dbReference type="NCBI Taxonomy" id="381431"/>
    <lineage>
        <taxon>Bacteria</taxon>
        <taxon>Pseudomonadati</taxon>
        <taxon>Pseudomonadota</taxon>
        <taxon>Gammaproteobacteria</taxon>
        <taxon>Nevskiales</taxon>
        <taxon>Nevskiaceae</taxon>
        <taxon>Panacagrimonas</taxon>
    </lineage>
</organism>
<evidence type="ECO:0000313" key="2">
    <source>
        <dbReference type="EMBL" id="TDU24275.1"/>
    </source>
</evidence>
<sequence>MKRAASPFVPHLMVFQRNYIAVPRDLAAVTQIDHAAECAPQEVGLERGAIDAIWSAVEGFYRTATHPAITIMLRRQGRVVISRAIGHARGNEPGAAGRQWVPATPQTPICLFSASKAITALLVHKLVEMGRLSLDDRVAQHIPEYAQRGKDRTTVRQLLSHRAGIPTVPIKDLDYRVIYDWDAVIAMLCAAKPFEATGEKQAYHAITGGFILGELVRRVGRIGLQDALRQWIAEPLGCRYMTYGLAPQHRAVAAPNVFTGPRPPWMIDLVARRVLGAGFRDVVRISNEEAFLTQPVPAGNIFATADEAGRVFQMLLDGGVFRGNRIFQLDTVEEIVRPVGKRQFDGMLVIPVRFSAGMMLGDSPVGLFGPRSRESYGHIGFLNVVCWADPARELSVAILNNGKSLAPSSLTRLARVINTICKVCPPTR</sequence>
<dbReference type="EMBL" id="SOBT01000012">
    <property type="protein sequence ID" value="TDU24275.1"/>
    <property type="molecule type" value="Genomic_DNA"/>
</dbReference>
<comment type="caution">
    <text evidence="2">The sequence shown here is derived from an EMBL/GenBank/DDBJ whole genome shotgun (WGS) entry which is preliminary data.</text>
</comment>
<dbReference type="OrthoDB" id="5705574at2"/>
<dbReference type="InterPro" id="IPR001466">
    <property type="entry name" value="Beta-lactam-related"/>
</dbReference>
<evidence type="ECO:0000259" key="1">
    <source>
        <dbReference type="Pfam" id="PF00144"/>
    </source>
</evidence>
<dbReference type="SUPFAM" id="SSF56601">
    <property type="entry name" value="beta-lactamase/transpeptidase-like"/>
    <property type="match status" value="1"/>
</dbReference>
<dbReference type="Pfam" id="PF00144">
    <property type="entry name" value="Beta-lactamase"/>
    <property type="match status" value="1"/>
</dbReference>
<evidence type="ECO:0000313" key="3">
    <source>
        <dbReference type="Proteomes" id="UP000295341"/>
    </source>
</evidence>
<dbReference type="InterPro" id="IPR052907">
    <property type="entry name" value="Beta-lactamase/esterase"/>
</dbReference>
<dbReference type="PANTHER" id="PTHR43319:SF3">
    <property type="entry name" value="BETA-LACTAMASE-RELATED DOMAIN-CONTAINING PROTEIN"/>
    <property type="match status" value="1"/>
</dbReference>
<dbReference type="PANTHER" id="PTHR43319">
    <property type="entry name" value="BETA-LACTAMASE-RELATED"/>
    <property type="match status" value="1"/>
</dbReference>